<keyword evidence="4" id="KW-0813">Transport</keyword>
<comment type="caution">
    <text evidence="17">The sequence shown here is derived from an EMBL/GenBank/DDBJ whole genome shotgun (WGS) entry which is preliminary data.</text>
</comment>
<evidence type="ECO:0000256" key="5">
    <source>
        <dbReference type="ARBA" id="ARBA00022679"/>
    </source>
</evidence>
<keyword evidence="12" id="KW-1133">Transmembrane helix</keyword>
<evidence type="ECO:0000256" key="13">
    <source>
        <dbReference type="ARBA" id="ARBA00023136"/>
    </source>
</evidence>
<feature type="compositionally biased region" description="Basic and acidic residues" evidence="15">
    <location>
        <begin position="425"/>
        <end position="435"/>
    </location>
</feature>
<evidence type="ECO:0000256" key="11">
    <source>
        <dbReference type="ARBA" id="ARBA00022927"/>
    </source>
</evidence>
<evidence type="ECO:0000256" key="15">
    <source>
        <dbReference type="SAM" id="MobiDB-lite"/>
    </source>
</evidence>
<dbReference type="AlphaFoldDB" id="A0A9P4I6U1"/>
<keyword evidence="7" id="KW-0479">Metal-binding</keyword>
<evidence type="ECO:0000256" key="7">
    <source>
        <dbReference type="ARBA" id="ARBA00022723"/>
    </source>
</evidence>
<keyword evidence="8" id="KW-0863">Zinc-finger</keyword>
<keyword evidence="14" id="KW-0576">Peroxisome</keyword>
<evidence type="ECO:0000256" key="3">
    <source>
        <dbReference type="ARBA" id="ARBA00008704"/>
    </source>
</evidence>
<evidence type="ECO:0000259" key="16">
    <source>
        <dbReference type="Pfam" id="PF04757"/>
    </source>
</evidence>
<keyword evidence="13" id="KW-0472">Membrane</keyword>
<comment type="subcellular location">
    <subcellularLocation>
        <location evidence="1">Peroxisome membrane</location>
        <topology evidence="1">Multi-pass membrane protein</topology>
    </subcellularLocation>
</comment>
<evidence type="ECO:0000313" key="17">
    <source>
        <dbReference type="EMBL" id="KAF2093795.1"/>
    </source>
</evidence>
<sequence>MSSADFAAAQARLAARRQQREAEARARHAELHASRAASTSRLPFPFRSITDAGLSAWDTIKGREGTRPAFRVGQVDAELLDEELLELLRGQVGEALKYYGGHLSTDYTAEIMLALRAILFKLTLWDHDASYGAALQGLRYTDARDRSAARPPPKKWQKAVYGLVTVLGRYGWEKWEQHLVDVEGGFDEPTPLMRRLSRITTTLDATHSIAAMLSFLTFLYNGTHRTILDRVLRLRLVPKSSHTSREVSFEYLNRQLVWHAFTEFLLFLLPLVGISRWRRIVSRAWRRIRNWITLGGKGDDEDKSAGGELGFLPERTCAICYADQNPTAGSGEAEVMAASTGGGGVVGSAQTDITNPYEAMPCGDLYCFVCIAQKIEAEEGEGWTCLRCGDTVKECKPWLGDIVEETPSSRPTSSKSVGFADDGDESGRGRQREVITSDDTEIMQDVDPRPIEEDAEEDT</sequence>
<feature type="compositionally biased region" description="Polar residues" evidence="15">
    <location>
        <begin position="406"/>
        <end position="416"/>
    </location>
</feature>
<evidence type="ECO:0000256" key="4">
    <source>
        <dbReference type="ARBA" id="ARBA00022448"/>
    </source>
</evidence>
<evidence type="ECO:0000256" key="14">
    <source>
        <dbReference type="ARBA" id="ARBA00023140"/>
    </source>
</evidence>
<evidence type="ECO:0000256" key="12">
    <source>
        <dbReference type="ARBA" id="ARBA00022989"/>
    </source>
</evidence>
<keyword evidence="10" id="KW-0862">Zinc</keyword>
<evidence type="ECO:0000256" key="10">
    <source>
        <dbReference type="ARBA" id="ARBA00022833"/>
    </source>
</evidence>
<dbReference type="EMBL" id="ML978136">
    <property type="protein sequence ID" value="KAF2093795.1"/>
    <property type="molecule type" value="Genomic_DNA"/>
</dbReference>
<reference evidence="17" key="1">
    <citation type="journal article" date="2020" name="Stud. Mycol.">
        <title>101 Dothideomycetes genomes: a test case for predicting lifestyles and emergence of pathogens.</title>
        <authorList>
            <person name="Haridas S."/>
            <person name="Albert R."/>
            <person name="Binder M."/>
            <person name="Bloem J."/>
            <person name="Labutti K."/>
            <person name="Salamov A."/>
            <person name="Andreopoulos B."/>
            <person name="Baker S."/>
            <person name="Barry K."/>
            <person name="Bills G."/>
            <person name="Bluhm B."/>
            <person name="Cannon C."/>
            <person name="Castanera R."/>
            <person name="Culley D."/>
            <person name="Daum C."/>
            <person name="Ezra D."/>
            <person name="Gonzalez J."/>
            <person name="Henrissat B."/>
            <person name="Kuo A."/>
            <person name="Liang C."/>
            <person name="Lipzen A."/>
            <person name="Lutzoni F."/>
            <person name="Magnuson J."/>
            <person name="Mondo S."/>
            <person name="Nolan M."/>
            <person name="Ohm R."/>
            <person name="Pangilinan J."/>
            <person name="Park H.-J."/>
            <person name="Ramirez L."/>
            <person name="Alfaro M."/>
            <person name="Sun H."/>
            <person name="Tritt A."/>
            <person name="Yoshinaga Y."/>
            <person name="Zwiers L.-H."/>
            <person name="Turgeon B."/>
            <person name="Goodwin S."/>
            <person name="Spatafora J."/>
            <person name="Crous P."/>
            <person name="Grigoriev I."/>
        </authorList>
    </citation>
    <scope>NUCLEOTIDE SEQUENCE</scope>
    <source>
        <strain evidence="17">CBS 133067</strain>
    </source>
</reference>
<dbReference type="GO" id="GO:0016567">
    <property type="term" value="P:protein ubiquitination"/>
    <property type="evidence" value="ECO:0007669"/>
    <property type="project" value="UniProtKB-ARBA"/>
</dbReference>
<name>A0A9P4I6U1_9PEZI</name>
<dbReference type="GO" id="GO:0016740">
    <property type="term" value="F:transferase activity"/>
    <property type="evidence" value="ECO:0007669"/>
    <property type="project" value="UniProtKB-KW"/>
</dbReference>
<keyword evidence="6" id="KW-0812">Transmembrane</keyword>
<feature type="region of interest" description="Disordered" evidence="15">
    <location>
        <begin position="17"/>
        <end position="36"/>
    </location>
</feature>
<protein>
    <submittedName>
        <fullName evidence="17">Peroxisomal biogenesis factor 2</fullName>
    </submittedName>
</protein>
<feature type="domain" description="Pex N-terminal" evidence="16">
    <location>
        <begin position="81"/>
        <end position="286"/>
    </location>
</feature>
<dbReference type="OrthoDB" id="1701437at2759"/>
<organism evidence="17 18">
    <name type="scientific">Rhizodiscina lignyota</name>
    <dbReference type="NCBI Taxonomy" id="1504668"/>
    <lineage>
        <taxon>Eukaryota</taxon>
        <taxon>Fungi</taxon>
        <taxon>Dikarya</taxon>
        <taxon>Ascomycota</taxon>
        <taxon>Pezizomycotina</taxon>
        <taxon>Dothideomycetes</taxon>
        <taxon>Pleosporomycetidae</taxon>
        <taxon>Aulographales</taxon>
        <taxon>Rhizodiscinaceae</taxon>
        <taxon>Rhizodiscina</taxon>
    </lineage>
</organism>
<feature type="non-terminal residue" evidence="17">
    <location>
        <position position="459"/>
    </location>
</feature>
<comment type="pathway">
    <text evidence="2">Protein modification; protein ubiquitination.</text>
</comment>
<keyword evidence="18" id="KW-1185">Reference proteome</keyword>
<accession>A0A9P4I6U1</accession>
<keyword evidence="9" id="KW-0833">Ubl conjugation pathway</keyword>
<dbReference type="PANTHER" id="PTHR23350:SF4">
    <property type="entry name" value="PEROXISOME BIOGENESIS FACTOR 2"/>
    <property type="match status" value="1"/>
</dbReference>
<evidence type="ECO:0000256" key="6">
    <source>
        <dbReference type="ARBA" id="ARBA00022692"/>
    </source>
</evidence>
<dbReference type="GO" id="GO:0008270">
    <property type="term" value="F:zinc ion binding"/>
    <property type="evidence" value="ECO:0007669"/>
    <property type="project" value="UniProtKB-KW"/>
</dbReference>
<evidence type="ECO:0000256" key="2">
    <source>
        <dbReference type="ARBA" id="ARBA00004906"/>
    </source>
</evidence>
<dbReference type="InterPro" id="IPR025654">
    <property type="entry name" value="PEX2/10"/>
</dbReference>
<dbReference type="Proteomes" id="UP000799772">
    <property type="component" value="Unassembled WGS sequence"/>
</dbReference>
<dbReference type="GO" id="GO:0016562">
    <property type="term" value="P:protein import into peroxisome matrix, receptor recycling"/>
    <property type="evidence" value="ECO:0007669"/>
    <property type="project" value="UniProtKB-ARBA"/>
</dbReference>
<keyword evidence="5" id="KW-0808">Transferase</keyword>
<dbReference type="Pfam" id="PF04757">
    <property type="entry name" value="Pex2_Pex12"/>
    <property type="match status" value="1"/>
</dbReference>
<evidence type="ECO:0000256" key="1">
    <source>
        <dbReference type="ARBA" id="ARBA00004585"/>
    </source>
</evidence>
<comment type="similarity">
    <text evidence="3">Belongs to the pex2/pex10/pex12 family.</text>
</comment>
<dbReference type="PANTHER" id="PTHR23350">
    <property type="entry name" value="PEROXISOME ASSEMBLY PROTEIN 10"/>
    <property type="match status" value="1"/>
</dbReference>
<proteinExistence type="inferred from homology"/>
<keyword evidence="11" id="KW-0653">Protein transport</keyword>
<evidence type="ECO:0000256" key="8">
    <source>
        <dbReference type="ARBA" id="ARBA00022771"/>
    </source>
</evidence>
<evidence type="ECO:0000313" key="18">
    <source>
        <dbReference type="Proteomes" id="UP000799772"/>
    </source>
</evidence>
<feature type="compositionally biased region" description="Basic and acidic residues" evidence="15">
    <location>
        <begin position="18"/>
        <end position="33"/>
    </location>
</feature>
<evidence type="ECO:0000256" key="9">
    <source>
        <dbReference type="ARBA" id="ARBA00022786"/>
    </source>
</evidence>
<dbReference type="GO" id="GO:0005778">
    <property type="term" value="C:peroxisomal membrane"/>
    <property type="evidence" value="ECO:0007669"/>
    <property type="project" value="UniProtKB-SubCell"/>
</dbReference>
<dbReference type="InterPro" id="IPR006845">
    <property type="entry name" value="Pex_N"/>
</dbReference>
<feature type="region of interest" description="Disordered" evidence="15">
    <location>
        <begin position="403"/>
        <end position="459"/>
    </location>
</feature>
<gene>
    <name evidence="17" type="ORF">NA57DRAFT_7688</name>
</gene>